<dbReference type="EMBL" id="LOPU01000029">
    <property type="protein sequence ID" value="KTG08831.1"/>
    <property type="molecule type" value="Genomic_DNA"/>
</dbReference>
<keyword evidence="3" id="KW-1185">Reference proteome</keyword>
<proteinExistence type="predicted"/>
<feature type="transmembrane region" description="Helical" evidence="1">
    <location>
        <begin position="7"/>
        <end position="28"/>
    </location>
</feature>
<keyword evidence="1" id="KW-1133">Transmembrane helix</keyword>
<dbReference type="Proteomes" id="UP000054387">
    <property type="component" value="Unassembled WGS sequence"/>
</dbReference>
<comment type="caution">
    <text evidence="2">The sequence shown here is derived from an EMBL/GenBank/DDBJ whole genome shotgun (WGS) entry which is preliminary data.</text>
</comment>
<keyword evidence="1" id="KW-0472">Membrane</keyword>
<protein>
    <submittedName>
        <fullName evidence="2">Uncharacterized protein</fullName>
    </submittedName>
</protein>
<dbReference type="AlphaFoldDB" id="A0A0W1R6A8"/>
<dbReference type="OrthoDB" id="380770at2157"/>
<reference evidence="2 3" key="1">
    <citation type="submission" date="2015-12" db="EMBL/GenBank/DDBJ databases">
        <title>Haloprofundus marisrubri gen. nov., sp. nov., an extremely halophilic archaeon isolated from the Discovery deep brine-seawater interface in the Red Sea.</title>
        <authorList>
            <person name="Zhang G."/>
            <person name="Stingl U."/>
            <person name="Rashid M."/>
        </authorList>
    </citation>
    <scope>NUCLEOTIDE SEQUENCE [LARGE SCALE GENOMIC DNA]</scope>
    <source>
        <strain evidence="2 3">SB9</strain>
    </source>
</reference>
<name>A0A0W1R6A8_9EURY</name>
<evidence type="ECO:0000256" key="1">
    <source>
        <dbReference type="SAM" id="Phobius"/>
    </source>
</evidence>
<dbReference type="InterPro" id="IPR058337">
    <property type="entry name" value="DUF8024"/>
</dbReference>
<sequence length="84" mass="8801">MVTILEFITELVVSTFTLIGLFITDVLLSGGDILSIAFRAVSMAVGGAMVVGASVALLYLAVGALVREFGVNVSSPGRTRVRRD</sequence>
<keyword evidence="1" id="KW-0812">Transmembrane</keyword>
<dbReference type="RefSeq" id="WP_058581983.1">
    <property type="nucleotide sequence ID" value="NZ_LOPU01000029.1"/>
</dbReference>
<evidence type="ECO:0000313" key="3">
    <source>
        <dbReference type="Proteomes" id="UP000054387"/>
    </source>
</evidence>
<evidence type="ECO:0000313" key="2">
    <source>
        <dbReference type="EMBL" id="KTG08831.1"/>
    </source>
</evidence>
<organism evidence="2 3">
    <name type="scientific">Haloprofundus marisrubri</name>
    <dbReference type="NCBI Taxonomy" id="1514971"/>
    <lineage>
        <taxon>Archaea</taxon>
        <taxon>Methanobacteriati</taxon>
        <taxon>Methanobacteriota</taxon>
        <taxon>Stenosarchaea group</taxon>
        <taxon>Halobacteria</taxon>
        <taxon>Halobacteriales</taxon>
        <taxon>Haloferacaceae</taxon>
        <taxon>Haloprofundus</taxon>
    </lineage>
</organism>
<accession>A0A0W1R6A8</accession>
<feature type="transmembrane region" description="Helical" evidence="1">
    <location>
        <begin position="40"/>
        <end position="62"/>
    </location>
</feature>
<dbReference type="Pfam" id="PF26067">
    <property type="entry name" value="DUF8024"/>
    <property type="match status" value="1"/>
</dbReference>
<gene>
    <name evidence="2" type="ORF">AUR64_13510</name>
</gene>
<dbReference type="STRING" id="1514971.AUR64_13510"/>